<keyword evidence="6" id="KW-1185">Reference proteome</keyword>
<feature type="transmembrane region" description="Helical" evidence="1">
    <location>
        <begin position="6"/>
        <end position="24"/>
    </location>
</feature>
<dbReference type="EMBL" id="PDCR01000004">
    <property type="protein sequence ID" value="PEG55741.1"/>
    <property type="molecule type" value="Genomic_DNA"/>
</dbReference>
<dbReference type="RefSeq" id="WP_073854617.1">
    <property type="nucleotide sequence ID" value="NZ_BAAATC010000019.1"/>
</dbReference>
<evidence type="ECO:0000313" key="6">
    <source>
        <dbReference type="Proteomes" id="UP000220340"/>
    </source>
</evidence>
<dbReference type="EMBL" id="MIJD01000047">
    <property type="protein sequence ID" value="OPE55105.1"/>
    <property type="molecule type" value="Genomic_DNA"/>
</dbReference>
<comment type="caution">
    <text evidence="4">The sequence shown here is derived from an EMBL/GenBank/DDBJ whole genome shotgun (WGS) entry which is preliminary data.</text>
</comment>
<dbReference type="OrthoDB" id="4774775at2"/>
<reference evidence="3 5" key="1">
    <citation type="submission" date="2016-09" db="EMBL/GenBank/DDBJ databases">
        <title>genome sequences of unsequenced Mycobacteria.</title>
        <authorList>
            <person name="Greninger A.L."/>
            <person name="Jerome K.R."/>
            <person name="Mcnair B."/>
            <person name="Wallis C."/>
            <person name="Fang F."/>
        </authorList>
    </citation>
    <scope>NUCLEOTIDE SEQUENCE [LARGE SCALE GENOMIC DNA]</scope>
    <source>
        <strain evidence="3 5">BM1</strain>
    </source>
</reference>
<organism evidence="4 6">
    <name type="scientific">Mycolicibacterium diernhoferi</name>
    <dbReference type="NCBI Taxonomy" id="1801"/>
    <lineage>
        <taxon>Bacteria</taxon>
        <taxon>Bacillati</taxon>
        <taxon>Actinomycetota</taxon>
        <taxon>Actinomycetes</taxon>
        <taxon>Mycobacteriales</taxon>
        <taxon>Mycobacteriaceae</taxon>
        <taxon>Mycolicibacterium</taxon>
    </lineage>
</organism>
<keyword evidence="1" id="KW-1133">Transmembrane helix</keyword>
<evidence type="ECO:0000259" key="2">
    <source>
        <dbReference type="Pfam" id="PF25362"/>
    </source>
</evidence>
<protein>
    <submittedName>
        <fullName evidence="4">Transporter</fullName>
    </submittedName>
</protein>
<dbReference type="Pfam" id="PF25362">
    <property type="entry name" value="bPH_11"/>
    <property type="match status" value="1"/>
</dbReference>
<gene>
    <name evidence="3" type="ORF">BV510_06790</name>
    <name evidence="4" type="ORF">CRI78_03685</name>
</gene>
<dbReference type="AlphaFoldDB" id="A0A1Q4HIV5"/>
<dbReference type="InterPro" id="IPR057446">
    <property type="entry name" value="PH_bac"/>
</dbReference>
<feature type="domain" description="PH" evidence="2">
    <location>
        <begin position="42"/>
        <end position="164"/>
    </location>
</feature>
<evidence type="ECO:0000313" key="4">
    <source>
        <dbReference type="EMBL" id="PEG55741.1"/>
    </source>
</evidence>
<evidence type="ECO:0000313" key="3">
    <source>
        <dbReference type="EMBL" id="OPE55105.1"/>
    </source>
</evidence>
<dbReference type="STRING" id="1801.BRW64_04120"/>
<evidence type="ECO:0000313" key="5">
    <source>
        <dbReference type="Proteomes" id="UP000191039"/>
    </source>
</evidence>
<evidence type="ECO:0000256" key="1">
    <source>
        <dbReference type="SAM" id="Phobius"/>
    </source>
</evidence>
<sequence>MNDATLIGSLVLATVVVLAIGFFIRQIVRGWRHRIERQAELIGNLPPLPDTVGPVLAGPTKGLYVGSTVAPNWNDRIAAAGLGFRAKGVLTRYPEGIMVQRSGIGPIWIPDESILAIRSERAITGKALTHDGIIAVRWRLPSGTEIDTGFRADDRGEVKNWVKEDA</sequence>
<reference evidence="4 6" key="2">
    <citation type="submission" date="2017-10" db="EMBL/GenBank/DDBJ databases">
        <title>The new phylogeny of genus Mycobacterium.</title>
        <authorList>
            <person name="Tortoli E."/>
            <person name="Trovato A."/>
            <person name="Cirillo D.M."/>
        </authorList>
    </citation>
    <scope>NUCLEOTIDE SEQUENCE [LARGE SCALE GENOMIC DNA]</scope>
    <source>
        <strain evidence="4 6">IP141170001</strain>
    </source>
</reference>
<dbReference type="Proteomes" id="UP000220340">
    <property type="component" value="Unassembled WGS sequence"/>
</dbReference>
<keyword evidence="1" id="KW-0472">Membrane</keyword>
<name>A0A1Q4HIV5_9MYCO</name>
<keyword evidence="1" id="KW-0812">Transmembrane</keyword>
<proteinExistence type="predicted"/>
<accession>A0A1Q4HIV5</accession>
<dbReference type="Proteomes" id="UP000191039">
    <property type="component" value="Unassembled WGS sequence"/>
</dbReference>